<dbReference type="InterPro" id="IPR011990">
    <property type="entry name" value="TPR-like_helical_dom_sf"/>
</dbReference>
<dbReference type="Pfam" id="PF13174">
    <property type="entry name" value="TPR_6"/>
    <property type="match status" value="1"/>
</dbReference>
<dbReference type="PANTHER" id="PTHR12558:SF13">
    <property type="entry name" value="CELL DIVISION CYCLE PROTEIN 27 HOMOLOG"/>
    <property type="match status" value="1"/>
</dbReference>
<dbReference type="PANTHER" id="PTHR12558">
    <property type="entry name" value="CELL DIVISION CYCLE 16,23,27"/>
    <property type="match status" value="1"/>
</dbReference>
<dbReference type="PROSITE" id="PS50005">
    <property type="entry name" value="TPR"/>
    <property type="match status" value="2"/>
</dbReference>
<sequence>MKKMLLSAIAFLCAVTLLAQDNIDKALLMDYFQEQQYDKAINYLEETVKPQHPNGLALLANAYYQSGQLSQAEKNYHRVLELDSNHIAANQNLGIMARSQKNSARAIPYFEKLLQLRPDNAAYYKQLAYACSEAVGKADTAFYYMKQAHRLNPKDVNAVTFLGSEFIDRKNYAAADSVLKTYYAFDSSQVSVSYLLIRSAYQQKKFRDVTLYGEPLITRKELHPTALMFLSVSHYALKQYDSCIRVHDKIMVMAGAAPETVKYYAALSYAGKMRYDSSNVLLQECIEMAKSKALDGYYTALADNYEQMKQYKAAIAHYDTAYFLFHDPMRQYGIARIYDQHMQDPAKAKRFYQQFVKNAKPEGKDEINVHNYAKERIKNL</sequence>
<dbReference type="EMBL" id="RPDH01000001">
    <property type="protein sequence ID" value="RPE13782.1"/>
    <property type="molecule type" value="Genomic_DNA"/>
</dbReference>
<accession>A0A3N4PYI2</accession>
<comment type="caution">
    <text evidence="3">The sequence shown here is derived from an EMBL/GenBank/DDBJ whole genome shotgun (WGS) entry which is preliminary data.</text>
</comment>
<dbReference type="Proteomes" id="UP000278351">
    <property type="component" value="Unassembled WGS sequence"/>
</dbReference>
<name>A0A3N4PYI2_9BACT</name>
<organism evidence="3 4">
    <name type="scientific">Chitinophaga lutea</name>
    <dbReference type="NCBI Taxonomy" id="2488634"/>
    <lineage>
        <taxon>Bacteria</taxon>
        <taxon>Pseudomonadati</taxon>
        <taxon>Bacteroidota</taxon>
        <taxon>Chitinophagia</taxon>
        <taxon>Chitinophagales</taxon>
        <taxon>Chitinophagaceae</taxon>
        <taxon>Chitinophaga</taxon>
    </lineage>
</organism>
<dbReference type="RefSeq" id="WP_123846297.1">
    <property type="nucleotide sequence ID" value="NZ_RPDH01000001.1"/>
</dbReference>
<feature type="repeat" description="TPR" evidence="1">
    <location>
        <begin position="87"/>
        <end position="120"/>
    </location>
</feature>
<keyword evidence="2" id="KW-0732">Signal</keyword>
<dbReference type="AlphaFoldDB" id="A0A3N4PYI2"/>
<reference evidence="3 4" key="1">
    <citation type="submission" date="2018-11" db="EMBL/GenBank/DDBJ databases">
        <title>Chitinophaga lutea sp.nov., isolate from arsenic contaminated soil.</title>
        <authorList>
            <person name="Zong Y."/>
        </authorList>
    </citation>
    <scope>NUCLEOTIDE SEQUENCE [LARGE SCALE GENOMIC DNA]</scope>
    <source>
        <strain evidence="3 4">ZY74</strain>
    </source>
</reference>
<keyword evidence="1" id="KW-0802">TPR repeat</keyword>
<dbReference type="InterPro" id="IPR019734">
    <property type="entry name" value="TPR_rpt"/>
</dbReference>
<keyword evidence="4" id="KW-1185">Reference proteome</keyword>
<protein>
    <submittedName>
        <fullName evidence="3">Tetratricopeptide repeat protein</fullName>
    </submittedName>
</protein>
<dbReference type="SUPFAM" id="SSF48452">
    <property type="entry name" value="TPR-like"/>
    <property type="match status" value="1"/>
</dbReference>
<dbReference type="Gene3D" id="1.25.40.10">
    <property type="entry name" value="Tetratricopeptide repeat domain"/>
    <property type="match status" value="2"/>
</dbReference>
<dbReference type="OrthoDB" id="680903at2"/>
<dbReference type="SMART" id="SM00028">
    <property type="entry name" value="TPR"/>
    <property type="match status" value="3"/>
</dbReference>
<evidence type="ECO:0000313" key="3">
    <source>
        <dbReference type="EMBL" id="RPE13782.1"/>
    </source>
</evidence>
<feature type="chain" id="PRO_5017972529" evidence="2">
    <location>
        <begin position="20"/>
        <end position="380"/>
    </location>
</feature>
<evidence type="ECO:0000256" key="1">
    <source>
        <dbReference type="PROSITE-ProRule" id="PRU00339"/>
    </source>
</evidence>
<evidence type="ECO:0000313" key="4">
    <source>
        <dbReference type="Proteomes" id="UP000278351"/>
    </source>
</evidence>
<gene>
    <name evidence="3" type="ORF">EGT74_09785</name>
</gene>
<feature type="signal peptide" evidence="2">
    <location>
        <begin position="1"/>
        <end position="19"/>
    </location>
</feature>
<proteinExistence type="predicted"/>
<feature type="repeat" description="TPR" evidence="1">
    <location>
        <begin position="53"/>
        <end position="86"/>
    </location>
</feature>
<dbReference type="Pfam" id="PF13432">
    <property type="entry name" value="TPR_16"/>
    <property type="match status" value="1"/>
</dbReference>
<dbReference type="Pfam" id="PF13181">
    <property type="entry name" value="TPR_8"/>
    <property type="match status" value="1"/>
</dbReference>
<evidence type="ECO:0000256" key="2">
    <source>
        <dbReference type="SAM" id="SignalP"/>
    </source>
</evidence>